<dbReference type="CDD" id="cd00446">
    <property type="entry name" value="GrpE"/>
    <property type="match status" value="1"/>
</dbReference>
<dbReference type="EMBL" id="ABCJ01000010">
    <property type="protein sequence ID" value="EDM23074.1"/>
    <property type="molecule type" value="Genomic_DNA"/>
</dbReference>
<comment type="subcellular location">
    <subcellularLocation>
        <location evidence="1 10">Cytoplasm</location>
    </subcellularLocation>
</comment>
<comment type="subunit">
    <text evidence="3 10">Homodimer.</text>
</comment>
<dbReference type="AlphaFoldDB" id="A0AAI9F1T1"/>
<proteinExistence type="inferred from homology"/>
<evidence type="ECO:0000256" key="12">
    <source>
        <dbReference type="RuleBase" id="RU004478"/>
    </source>
</evidence>
<organism evidence="14 15">
    <name type="scientific">Caminibacter mediatlanticus TB-2</name>
    <dbReference type="NCBI Taxonomy" id="391592"/>
    <lineage>
        <taxon>Bacteria</taxon>
        <taxon>Pseudomonadati</taxon>
        <taxon>Campylobacterota</taxon>
        <taxon>Epsilonproteobacteria</taxon>
        <taxon>Nautiliales</taxon>
        <taxon>Nautiliaceae</taxon>
        <taxon>Caminibacter</taxon>
    </lineage>
</organism>
<evidence type="ECO:0000256" key="11">
    <source>
        <dbReference type="RuleBase" id="RU000639"/>
    </source>
</evidence>
<dbReference type="SUPFAM" id="SSF58014">
    <property type="entry name" value="Coiled-coil domain of nucleotide exchange factor GrpE"/>
    <property type="match status" value="1"/>
</dbReference>
<dbReference type="PANTHER" id="PTHR21237:SF23">
    <property type="entry name" value="GRPE PROTEIN HOMOLOG, MITOCHONDRIAL"/>
    <property type="match status" value="1"/>
</dbReference>
<dbReference type="Proteomes" id="UP000003288">
    <property type="component" value="Unassembled WGS sequence"/>
</dbReference>
<evidence type="ECO:0000256" key="8">
    <source>
        <dbReference type="ARBA" id="ARBA00072274"/>
    </source>
</evidence>
<dbReference type="SUPFAM" id="SSF51064">
    <property type="entry name" value="Head domain of nucleotide exchange factor GrpE"/>
    <property type="match status" value="1"/>
</dbReference>
<dbReference type="GO" id="GO:0006457">
    <property type="term" value="P:protein folding"/>
    <property type="evidence" value="ECO:0007669"/>
    <property type="project" value="InterPro"/>
</dbReference>
<reference evidence="14 15" key="1">
    <citation type="journal article" date="2011" name="Stand. Genomic Sci.">
        <title>Draft genome sequence of Caminibacter mediatlanticus strain TB-2, an epsilonproteobacterium isolated from a deep-sea hydrothermal vent.</title>
        <authorList>
            <person name="Giovannelli D."/>
            <person name="Ferriera S."/>
            <person name="Johnson J."/>
            <person name="Kravitz S."/>
            <person name="Perez-Rodriguez I."/>
            <person name="Ricci J."/>
            <person name="O'Brien C."/>
            <person name="Voordeckers J.W."/>
            <person name="Bini E."/>
            <person name="Vetriani C."/>
        </authorList>
    </citation>
    <scope>NUCLEOTIDE SEQUENCE [LARGE SCALE GENOMIC DNA]</scope>
    <source>
        <strain evidence="14 15">TB-2</strain>
    </source>
</reference>
<dbReference type="GO" id="GO:0051082">
    <property type="term" value="F:unfolded protein binding"/>
    <property type="evidence" value="ECO:0007669"/>
    <property type="project" value="TreeGrafter"/>
</dbReference>
<dbReference type="GO" id="GO:0051087">
    <property type="term" value="F:protein-folding chaperone binding"/>
    <property type="evidence" value="ECO:0007669"/>
    <property type="project" value="InterPro"/>
</dbReference>
<dbReference type="Gene3D" id="3.90.20.20">
    <property type="match status" value="1"/>
</dbReference>
<dbReference type="PANTHER" id="PTHR21237">
    <property type="entry name" value="GRPE PROTEIN"/>
    <property type="match status" value="1"/>
</dbReference>
<accession>A0AAI9F1T1</accession>
<dbReference type="InterPro" id="IPR013805">
    <property type="entry name" value="GrpE_CC"/>
</dbReference>
<comment type="similarity">
    <text evidence="2 10 12">Belongs to the GrpE family.</text>
</comment>
<evidence type="ECO:0000313" key="15">
    <source>
        <dbReference type="Proteomes" id="UP000003288"/>
    </source>
</evidence>
<dbReference type="GO" id="GO:0042803">
    <property type="term" value="F:protein homodimerization activity"/>
    <property type="evidence" value="ECO:0007669"/>
    <property type="project" value="InterPro"/>
</dbReference>
<protein>
    <recommendedName>
        <fullName evidence="8 10">Protein GrpE</fullName>
    </recommendedName>
    <alternativeName>
        <fullName evidence="9 10">HSP-70 cofactor</fullName>
    </alternativeName>
</protein>
<dbReference type="InterPro" id="IPR009012">
    <property type="entry name" value="GrpE_head"/>
</dbReference>
<dbReference type="InterPro" id="IPR000740">
    <property type="entry name" value="GrpE"/>
</dbReference>
<dbReference type="Pfam" id="PF01025">
    <property type="entry name" value="GrpE"/>
    <property type="match status" value="1"/>
</dbReference>
<feature type="region of interest" description="Disordered" evidence="13">
    <location>
        <begin position="1"/>
        <end position="26"/>
    </location>
</feature>
<evidence type="ECO:0000256" key="10">
    <source>
        <dbReference type="HAMAP-Rule" id="MF_01151"/>
    </source>
</evidence>
<keyword evidence="6 10" id="KW-0143">Chaperone</keyword>
<dbReference type="PRINTS" id="PR00773">
    <property type="entry name" value="GRPEPROTEIN"/>
</dbReference>
<evidence type="ECO:0000256" key="4">
    <source>
        <dbReference type="ARBA" id="ARBA00022490"/>
    </source>
</evidence>
<dbReference type="PROSITE" id="PS01071">
    <property type="entry name" value="GRPE"/>
    <property type="match status" value="1"/>
</dbReference>
<comment type="function">
    <text evidence="7 10 11">Participates actively in the response to hyperosmotic and heat shock by preventing the aggregation of stress-denatured proteins, in association with DnaK and GrpE. It is the nucleotide exchange factor for DnaK and may function as a thermosensor. Unfolded proteins bind initially to DnaJ; upon interaction with the DnaJ-bound protein, DnaK hydrolyzes its bound ATP, resulting in the formation of a stable complex. GrpE releases ADP from DnaK; ATP binding to DnaK triggers the release of the substrate protein, thus completing the reaction cycle. Several rounds of ATP-dependent interactions between DnaJ, DnaK and GrpE are required for fully efficient folding.</text>
</comment>
<feature type="compositionally biased region" description="Basic and acidic residues" evidence="13">
    <location>
        <begin position="8"/>
        <end position="24"/>
    </location>
</feature>
<name>A0AAI9F1T1_9BACT</name>
<evidence type="ECO:0000256" key="1">
    <source>
        <dbReference type="ARBA" id="ARBA00004496"/>
    </source>
</evidence>
<comment type="caution">
    <text evidence="14">The sequence shown here is derived from an EMBL/GenBank/DDBJ whole genome shotgun (WGS) entry which is preliminary data.</text>
</comment>
<evidence type="ECO:0000313" key="14">
    <source>
        <dbReference type="EMBL" id="EDM23074.1"/>
    </source>
</evidence>
<evidence type="ECO:0000256" key="9">
    <source>
        <dbReference type="ARBA" id="ARBA00076414"/>
    </source>
</evidence>
<dbReference type="HAMAP" id="MF_01151">
    <property type="entry name" value="GrpE"/>
    <property type="match status" value="1"/>
</dbReference>
<dbReference type="FunFam" id="2.30.22.10:FF:000001">
    <property type="entry name" value="Protein GrpE"/>
    <property type="match status" value="1"/>
</dbReference>
<evidence type="ECO:0000256" key="2">
    <source>
        <dbReference type="ARBA" id="ARBA00009054"/>
    </source>
</evidence>
<evidence type="ECO:0000256" key="7">
    <source>
        <dbReference type="ARBA" id="ARBA00053401"/>
    </source>
</evidence>
<gene>
    <name evidence="10" type="primary">grpE</name>
    <name evidence="14" type="ORF">CMTB2_00084</name>
</gene>
<dbReference type="Gene3D" id="2.30.22.10">
    <property type="entry name" value="Head domain of nucleotide exchange factor GrpE"/>
    <property type="match status" value="1"/>
</dbReference>
<keyword evidence="4 10" id="KW-0963">Cytoplasm</keyword>
<dbReference type="GO" id="GO:0000774">
    <property type="term" value="F:adenyl-nucleotide exchange factor activity"/>
    <property type="evidence" value="ECO:0007669"/>
    <property type="project" value="InterPro"/>
</dbReference>
<evidence type="ECO:0000256" key="6">
    <source>
        <dbReference type="ARBA" id="ARBA00023186"/>
    </source>
</evidence>
<evidence type="ECO:0000256" key="13">
    <source>
        <dbReference type="SAM" id="MobiDB-lite"/>
    </source>
</evidence>
<evidence type="ECO:0000256" key="5">
    <source>
        <dbReference type="ARBA" id="ARBA00023016"/>
    </source>
</evidence>
<evidence type="ECO:0000256" key="3">
    <source>
        <dbReference type="ARBA" id="ARBA00011738"/>
    </source>
</evidence>
<dbReference type="GO" id="GO:0005829">
    <property type="term" value="C:cytosol"/>
    <property type="evidence" value="ECO:0007669"/>
    <property type="project" value="TreeGrafter"/>
</dbReference>
<dbReference type="RefSeq" id="WP_007475336.1">
    <property type="nucleotide sequence ID" value="NZ_ABCJ01000010.1"/>
</dbReference>
<keyword evidence="5 10" id="KW-0346">Stress response</keyword>
<sequence>MGKKHNKPQKEEKNNQQNQEKNENLDIDIETLLKQNEELKQKLDEALRAYAKCENDKKILKKETDALIDYAYEKFAKDLLPVVDSLELAISHAKEIENKEEAFDKLVEGVELTLKKMLDTFKNHGIEPVEHEEFNPEIHQAVQHVQSEEHEEGEIVDVYQKGYTLKGKLIRPSMVTINKK</sequence>